<evidence type="ECO:0000313" key="2">
    <source>
        <dbReference type="Proteomes" id="UP000828941"/>
    </source>
</evidence>
<evidence type="ECO:0000313" key="1">
    <source>
        <dbReference type="EMBL" id="KAI4313305.1"/>
    </source>
</evidence>
<proteinExistence type="predicted"/>
<organism evidence="1 2">
    <name type="scientific">Bauhinia variegata</name>
    <name type="common">Purple orchid tree</name>
    <name type="synonym">Phanera variegata</name>
    <dbReference type="NCBI Taxonomy" id="167791"/>
    <lineage>
        <taxon>Eukaryota</taxon>
        <taxon>Viridiplantae</taxon>
        <taxon>Streptophyta</taxon>
        <taxon>Embryophyta</taxon>
        <taxon>Tracheophyta</taxon>
        <taxon>Spermatophyta</taxon>
        <taxon>Magnoliopsida</taxon>
        <taxon>eudicotyledons</taxon>
        <taxon>Gunneridae</taxon>
        <taxon>Pentapetalae</taxon>
        <taxon>rosids</taxon>
        <taxon>fabids</taxon>
        <taxon>Fabales</taxon>
        <taxon>Fabaceae</taxon>
        <taxon>Cercidoideae</taxon>
        <taxon>Cercideae</taxon>
        <taxon>Bauhiniinae</taxon>
        <taxon>Bauhinia</taxon>
    </lineage>
</organism>
<comment type="caution">
    <text evidence="1">The sequence shown here is derived from an EMBL/GenBank/DDBJ whole genome shotgun (WGS) entry which is preliminary data.</text>
</comment>
<accession>A0ACB9LPQ4</accession>
<gene>
    <name evidence="1" type="ORF">L6164_026296</name>
</gene>
<name>A0ACB9LPQ4_BAUVA</name>
<sequence length="169" mass="20030">MEEWDLQMEQLEATAIREAMVLLFSWGYNSVQTEGDSMGIMTFLNKNQIPRNHLGVIIEDILRSSVGFSLRTFCWVSRECNKAAHIMAWQGRNEEQIHVWMDYPRSSYSIKYIRFYLNKVKERHRRMSDFVAASLGREHMRKSVFMGDLEYPMDNTHEAAFRKKKFGFT</sequence>
<protein>
    <submittedName>
        <fullName evidence="1">Uncharacterized protein</fullName>
    </submittedName>
</protein>
<dbReference type="Proteomes" id="UP000828941">
    <property type="component" value="Chromosome 11"/>
</dbReference>
<reference evidence="1 2" key="1">
    <citation type="journal article" date="2022" name="DNA Res.">
        <title>Chromosomal-level genome assembly of the orchid tree Bauhinia variegata (Leguminosae; Cercidoideae) supports the allotetraploid origin hypothesis of Bauhinia.</title>
        <authorList>
            <person name="Zhong Y."/>
            <person name="Chen Y."/>
            <person name="Zheng D."/>
            <person name="Pang J."/>
            <person name="Liu Y."/>
            <person name="Luo S."/>
            <person name="Meng S."/>
            <person name="Qian L."/>
            <person name="Wei D."/>
            <person name="Dai S."/>
            <person name="Zhou R."/>
        </authorList>
    </citation>
    <scope>NUCLEOTIDE SEQUENCE [LARGE SCALE GENOMIC DNA]</scope>
    <source>
        <strain evidence="1">BV-YZ2020</strain>
    </source>
</reference>
<keyword evidence="2" id="KW-1185">Reference proteome</keyword>
<dbReference type="EMBL" id="CM039436">
    <property type="protein sequence ID" value="KAI4313305.1"/>
    <property type="molecule type" value="Genomic_DNA"/>
</dbReference>